<evidence type="ECO:0000313" key="2">
    <source>
        <dbReference type="EMBL" id="OIW24192.1"/>
    </source>
</evidence>
<proteinExistence type="predicted"/>
<dbReference type="AlphaFoldDB" id="A0A1J7J2Z4"/>
<reference evidence="2 3" key="1">
    <citation type="submission" date="2016-10" db="EMBL/GenBank/DDBJ databases">
        <title>Draft genome sequence of Coniochaeta ligniaria NRRL30616, a lignocellulolytic fungus for bioabatement of inhibitors in plant biomass hydrolysates.</title>
        <authorList>
            <consortium name="DOE Joint Genome Institute"/>
            <person name="Jimenez D.J."/>
            <person name="Hector R.E."/>
            <person name="Riley R."/>
            <person name="Sun H."/>
            <person name="Grigoriev I.V."/>
            <person name="Van Elsas J.D."/>
            <person name="Nichols N.N."/>
        </authorList>
    </citation>
    <scope>NUCLEOTIDE SEQUENCE [LARGE SCALE GENOMIC DNA]</scope>
    <source>
        <strain evidence="2 3">NRRL 30616</strain>
    </source>
</reference>
<evidence type="ECO:0000256" key="1">
    <source>
        <dbReference type="SAM" id="MobiDB-lite"/>
    </source>
</evidence>
<sequence length="94" mass="10278">MSLRQLRLQPTQFTSSTATPIQTCSHTHSVDWVQVTTTSGRPASPFPSPCPRARHQGSPSLPRQPPIVRLLASSTSSTDFLPYSSPRHLSVPMP</sequence>
<gene>
    <name evidence="2" type="ORF">CONLIGDRAFT_636927</name>
</gene>
<protein>
    <submittedName>
        <fullName evidence="2">Uncharacterized protein</fullName>
    </submittedName>
</protein>
<keyword evidence="3" id="KW-1185">Reference proteome</keyword>
<dbReference type="InParanoid" id="A0A1J7J2Z4"/>
<name>A0A1J7J2Z4_9PEZI</name>
<feature type="region of interest" description="Disordered" evidence="1">
    <location>
        <begin position="1"/>
        <end position="20"/>
    </location>
</feature>
<dbReference type="EMBL" id="KV875104">
    <property type="protein sequence ID" value="OIW24192.1"/>
    <property type="molecule type" value="Genomic_DNA"/>
</dbReference>
<feature type="region of interest" description="Disordered" evidence="1">
    <location>
        <begin position="38"/>
        <end position="65"/>
    </location>
</feature>
<dbReference type="Proteomes" id="UP000182658">
    <property type="component" value="Unassembled WGS sequence"/>
</dbReference>
<feature type="compositionally biased region" description="Polar residues" evidence="1">
    <location>
        <begin position="8"/>
        <end position="20"/>
    </location>
</feature>
<organism evidence="2 3">
    <name type="scientific">Coniochaeta ligniaria NRRL 30616</name>
    <dbReference type="NCBI Taxonomy" id="1408157"/>
    <lineage>
        <taxon>Eukaryota</taxon>
        <taxon>Fungi</taxon>
        <taxon>Dikarya</taxon>
        <taxon>Ascomycota</taxon>
        <taxon>Pezizomycotina</taxon>
        <taxon>Sordariomycetes</taxon>
        <taxon>Sordariomycetidae</taxon>
        <taxon>Coniochaetales</taxon>
        <taxon>Coniochaetaceae</taxon>
        <taxon>Coniochaeta</taxon>
    </lineage>
</organism>
<evidence type="ECO:0000313" key="3">
    <source>
        <dbReference type="Proteomes" id="UP000182658"/>
    </source>
</evidence>
<accession>A0A1J7J2Z4</accession>